<evidence type="ECO:0000313" key="3">
    <source>
        <dbReference type="Proteomes" id="UP000012488"/>
    </source>
</evidence>
<reference evidence="2 3" key="2">
    <citation type="journal article" date="2013" name="Genome Announc.">
        <title>Draft Genome Sequence of Methylobacterium mesophilicum Strain SR1.6/6, Isolated from Citrus sinensis.</title>
        <authorList>
            <person name="Marinho Almeida D."/>
            <person name="Dini-Andreote F."/>
            <person name="Camargo Neves A.A."/>
            <person name="Juca Ramos R.T."/>
            <person name="Andreote F.D."/>
            <person name="Carneiro A.R."/>
            <person name="Oliveira de Souza Lima A."/>
            <person name="Caracciolo Gomes de Sa P.H."/>
            <person name="Ribeiro Barbosa M.S."/>
            <person name="Araujo W.L."/>
            <person name="Silva A."/>
        </authorList>
    </citation>
    <scope>NUCLEOTIDE SEQUENCE [LARGE SCALE GENOMIC DNA]</scope>
    <source>
        <strain evidence="2 3">SR1.6/6</strain>
    </source>
</reference>
<sequence>MGARRYRFHCTDGRDAVFDLSGRLVQRERDLRGFAEQAARALMRGGDAHDAWVGWAVDVYDPLGRRRMTLPFADVPREGR</sequence>
<dbReference type="Pfam" id="PF21834">
    <property type="entry name" value="DUF6894"/>
    <property type="match status" value="1"/>
</dbReference>
<dbReference type="EMBL" id="CP043538">
    <property type="protein sequence ID" value="QGY01210.1"/>
    <property type="molecule type" value="Genomic_DNA"/>
</dbReference>
<accession>A0A6B9FD74</accession>
<dbReference type="RefSeq" id="WP_010687187.1">
    <property type="nucleotide sequence ID" value="NZ_CP043538.1"/>
</dbReference>
<dbReference type="InterPro" id="IPR054189">
    <property type="entry name" value="DUF6894"/>
</dbReference>
<organism evidence="2 3">
    <name type="scientific">Methylobacterium mesophilicum SR1.6/6</name>
    <dbReference type="NCBI Taxonomy" id="908290"/>
    <lineage>
        <taxon>Bacteria</taxon>
        <taxon>Pseudomonadati</taxon>
        <taxon>Pseudomonadota</taxon>
        <taxon>Alphaproteobacteria</taxon>
        <taxon>Hyphomicrobiales</taxon>
        <taxon>Methylobacteriaceae</taxon>
        <taxon>Methylobacterium</taxon>
    </lineage>
</organism>
<dbReference type="Proteomes" id="UP000012488">
    <property type="component" value="Chromosome"/>
</dbReference>
<proteinExistence type="predicted"/>
<reference evidence="2 3" key="1">
    <citation type="journal article" date="2012" name="Genet. Mol. Biol.">
        <title>Analysis of 16S rRNA and mxaF genes revealing insights into Methylobacterium niche-specific plant association.</title>
        <authorList>
            <person name="Dourado M.N."/>
            <person name="Andreote F.D."/>
            <person name="Dini-Andreote F."/>
            <person name="Conti R."/>
            <person name="Araujo J.M."/>
            <person name="Araujo W.L."/>
        </authorList>
    </citation>
    <scope>NUCLEOTIDE SEQUENCE [LARGE SCALE GENOMIC DNA]</scope>
    <source>
        <strain evidence="2 3">SR1.6/6</strain>
    </source>
</reference>
<evidence type="ECO:0000313" key="2">
    <source>
        <dbReference type="EMBL" id="QGY01210.1"/>
    </source>
</evidence>
<name>A0A6B9FD74_9HYPH</name>
<protein>
    <recommendedName>
        <fullName evidence="1">DUF6894 domain-containing protein</fullName>
    </recommendedName>
</protein>
<dbReference type="OrthoDB" id="7933797at2"/>
<dbReference type="KEGG" id="mmes:MMSR116_04300"/>
<dbReference type="AlphaFoldDB" id="A0A6B9FD74"/>
<feature type="domain" description="DUF6894" evidence="1">
    <location>
        <begin position="5"/>
        <end position="73"/>
    </location>
</feature>
<evidence type="ECO:0000259" key="1">
    <source>
        <dbReference type="Pfam" id="PF21834"/>
    </source>
</evidence>
<gene>
    <name evidence="2" type="ORF">MMSR116_04300</name>
</gene>